<sequence length="61" mass="6852">MSVHQRREPSAQDEAAEILRLHDGNALEALRTLIAERDAVEERLAIAVIAMGRGFTRGWRP</sequence>
<evidence type="ECO:0000313" key="2">
    <source>
        <dbReference type="Proteomes" id="UP000219167"/>
    </source>
</evidence>
<gene>
    <name evidence="1" type="ORF">SAMN05892877_11352</name>
</gene>
<reference evidence="1 2" key="1">
    <citation type="submission" date="2017-08" db="EMBL/GenBank/DDBJ databases">
        <authorList>
            <person name="de Groot N.N."/>
        </authorList>
    </citation>
    <scope>NUCLEOTIDE SEQUENCE [LARGE SCALE GENOMIC DNA]</scope>
    <source>
        <strain evidence="1 2">JC85</strain>
    </source>
</reference>
<name>A0A285US72_9HYPH</name>
<dbReference type="Proteomes" id="UP000219167">
    <property type="component" value="Unassembled WGS sequence"/>
</dbReference>
<accession>A0A285US72</accession>
<evidence type="ECO:0000313" key="1">
    <source>
        <dbReference type="EMBL" id="SOC44669.1"/>
    </source>
</evidence>
<proteinExistence type="predicted"/>
<dbReference type="RefSeq" id="WP_097141588.1">
    <property type="nucleotide sequence ID" value="NZ_OBQD01000013.1"/>
</dbReference>
<dbReference type="OrthoDB" id="7924295at2"/>
<keyword evidence="2" id="KW-1185">Reference proteome</keyword>
<dbReference type="AlphaFoldDB" id="A0A285US72"/>
<dbReference type="EMBL" id="OBQD01000013">
    <property type="protein sequence ID" value="SOC44669.1"/>
    <property type="molecule type" value="Genomic_DNA"/>
</dbReference>
<organism evidence="1 2">
    <name type="scientific">Rhizobium subbaraonis</name>
    <dbReference type="NCBI Taxonomy" id="908946"/>
    <lineage>
        <taxon>Bacteria</taxon>
        <taxon>Pseudomonadati</taxon>
        <taxon>Pseudomonadota</taxon>
        <taxon>Alphaproteobacteria</taxon>
        <taxon>Hyphomicrobiales</taxon>
        <taxon>Rhizobiaceae</taxon>
        <taxon>Rhizobium/Agrobacterium group</taxon>
        <taxon>Rhizobium</taxon>
    </lineage>
</organism>
<protein>
    <submittedName>
        <fullName evidence="1">Uncharacterized protein</fullName>
    </submittedName>
</protein>